<dbReference type="RefSeq" id="WP_170199280.1">
    <property type="nucleotide sequence ID" value="NZ_JBIUBA010000035.1"/>
</dbReference>
<dbReference type="PANTHER" id="PTHR43794">
    <property type="entry name" value="AMINOHYDROLASE SSNA-RELATED"/>
    <property type="match status" value="1"/>
</dbReference>
<feature type="domain" description="Amidohydrolase-related" evidence="2">
    <location>
        <begin position="68"/>
        <end position="432"/>
    </location>
</feature>
<dbReference type="InterPro" id="IPR006680">
    <property type="entry name" value="Amidohydro-rel"/>
</dbReference>
<dbReference type="Gene3D" id="3.20.20.140">
    <property type="entry name" value="Metal-dependent hydrolases"/>
    <property type="match status" value="1"/>
</dbReference>
<evidence type="ECO:0000259" key="2">
    <source>
        <dbReference type="Pfam" id="PF01979"/>
    </source>
</evidence>
<dbReference type="Gene3D" id="2.30.40.10">
    <property type="entry name" value="Urease, subunit C, domain 1"/>
    <property type="match status" value="1"/>
</dbReference>
<dbReference type="NCBIfam" id="NF006056">
    <property type="entry name" value="PRK08204.1"/>
    <property type="match status" value="1"/>
</dbReference>
<gene>
    <name evidence="3" type="ORF">DFJ66_2326</name>
</gene>
<name>A0A495X4D1_9PSEU</name>
<organism evidence="3 4">
    <name type="scientific">Saccharothrix variisporea</name>
    <dbReference type="NCBI Taxonomy" id="543527"/>
    <lineage>
        <taxon>Bacteria</taxon>
        <taxon>Bacillati</taxon>
        <taxon>Actinomycetota</taxon>
        <taxon>Actinomycetes</taxon>
        <taxon>Pseudonocardiales</taxon>
        <taxon>Pseudonocardiaceae</taxon>
        <taxon>Saccharothrix</taxon>
    </lineage>
</organism>
<dbReference type="AlphaFoldDB" id="A0A495X4D1"/>
<dbReference type="InterPro" id="IPR032466">
    <property type="entry name" value="Metal_Hydrolase"/>
</dbReference>
<keyword evidence="1 3" id="KW-0378">Hydrolase</keyword>
<dbReference type="InterPro" id="IPR050287">
    <property type="entry name" value="MTA/SAH_deaminase"/>
</dbReference>
<dbReference type="GO" id="GO:0016810">
    <property type="term" value="F:hydrolase activity, acting on carbon-nitrogen (but not peptide) bonds"/>
    <property type="evidence" value="ECO:0007669"/>
    <property type="project" value="InterPro"/>
</dbReference>
<reference evidence="3 4" key="1">
    <citation type="submission" date="2018-10" db="EMBL/GenBank/DDBJ databases">
        <title>Sequencing the genomes of 1000 actinobacteria strains.</title>
        <authorList>
            <person name="Klenk H.-P."/>
        </authorList>
    </citation>
    <scope>NUCLEOTIDE SEQUENCE [LARGE SCALE GENOMIC DNA]</scope>
    <source>
        <strain evidence="3 4">DSM 43911</strain>
    </source>
</reference>
<dbReference type="Proteomes" id="UP000272729">
    <property type="component" value="Unassembled WGS sequence"/>
</dbReference>
<evidence type="ECO:0000313" key="3">
    <source>
        <dbReference type="EMBL" id="RKT69131.1"/>
    </source>
</evidence>
<comment type="caution">
    <text evidence="3">The sequence shown here is derived from an EMBL/GenBank/DDBJ whole genome shotgun (WGS) entry which is preliminary data.</text>
</comment>
<evidence type="ECO:0000256" key="1">
    <source>
        <dbReference type="ARBA" id="ARBA00022801"/>
    </source>
</evidence>
<accession>A0A495X4D1</accession>
<dbReference type="SUPFAM" id="SSF51338">
    <property type="entry name" value="Composite domain of metallo-dependent hydrolases"/>
    <property type="match status" value="1"/>
</dbReference>
<evidence type="ECO:0000313" key="4">
    <source>
        <dbReference type="Proteomes" id="UP000272729"/>
    </source>
</evidence>
<keyword evidence="4" id="KW-1185">Reference proteome</keyword>
<sequence>MSLARTSSRTGPAARSRLIIKNGHLVTLDDTLGDLPATDLLVTDGTITAVGRGLDAEDAEVLDATGMVVLPGLVDSHRHLWQSGIGGSAAHLSLTGYVDVVLGGFLPAYQPEDVYAGVLWGALQALNAGITTVADWSHITTTPDHADENVRALRDSGVRAVFLYGPPIGQGARKWVVESSEPHPDDARRMRAEHFASATGELVTMGLALRGPEFSTPDTTAHDFALARDLDLPVSLHSGLPGYLPRYRTIDVLDERGLLGPTVHHAHGTAFTDHDLKRIAATGGSITPCPSIDMLMALGAHPVTGRALAQGLLPALGTDSVTGAGTDLFSEMRLALAAERSRANADAVARHEPPAHVELDHRDVLRLATVAGARAWHLEDRIGTLTPGKRADVVVIDTRAPHFTPLGDPVTSVVLNAGPSDVHTVLVDGRVVKRDGRLTGSVVRLGRELLTAALDRLVERFPRPRRGEG</sequence>
<protein>
    <submittedName>
        <fullName evidence="3">Cytosine/adenosine deaminase-related metal-dependent hydrolase</fullName>
    </submittedName>
</protein>
<dbReference type="InterPro" id="IPR011059">
    <property type="entry name" value="Metal-dep_hydrolase_composite"/>
</dbReference>
<proteinExistence type="predicted"/>
<dbReference type="Pfam" id="PF01979">
    <property type="entry name" value="Amidohydro_1"/>
    <property type="match status" value="1"/>
</dbReference>
<dbReference type="PANTHER" id="PTHR43794:SF11">
    <property type="entry name" value="AMIDOHYDROLASE-RELATED DOMAIN-CONTAINING PROTEIN"/>
    <property type="match status" value="1"/>
</dbReference>
<dbReference type="EMBL" id="RBXR01000001">
    <property type="protein sequence ID" value="RKT69131.1"/>
    <property type="molecule type" value="Genomic_DNA"/>
</dbReference>
<dbReference type="SUPFAM" id="SSF51556">
    <property type="entry name" value="Metallo-dependent hydrolases"/>
    <property type="match status" value="1"/>
</dbReference>